<accession>B3NTK4</accession>
<dbReference type="eggNOG" id="ENOG502SJ20">
    <property type="taxonomic scope" value="Eukaryota"/>
</dbReference>
<name>B3NTK4_DROER</name>
<feature type="region of interest" description="Disordered" evidence="1">
    <location>
        <begin position="358"/>
        <end position="401"/>
    </location>
</feature>
<evidence type="ECO:0000313" key="3">
    <source>
        <dbReference type="Proteomes" id="UP000008711"/>
    </source>
</evidence>
<evidence type="ECO:0000313" key="2">
    <source>
        <dbReference type="EMBL" id="EDV47008.2"/>
    </source>
</evidence>
<feature type="region of interest" description="Disordered" evidence="1">
    <location>
        <begin position="693"/>
        <end position="784"/>
    </location>
</feature>
<feature type="compositionally biased region" description="Gly residues" evidence="1">
    <location>
        <begin position="753"/>
        <end position="768"/>
    </location>
</feature>
<keyword evidence="3" id="KW-1185">Reference proteome</keyword>
<reference evidence="2 3" key="2">
    <citation type="journal article" date="2008" name="Bioinformatics">
        <title>Assembly reconciliation.</title>
        <authorList>
            <person name="Zimin A.V."/>
            <person name="Smith D.R."/>
            <person name="Sutton G."/>
            <person name="Yorke J.A."/>
        </authorList>
    </citation>
    <scope>NUCLEOTIDE SEQUENCE [LARGE SCALE GENOMIC DNA]</scope>
    <source>
        <strain evidence="2 3">TSC#14021-0224.01</strain>
    </source>
</reference>
<organism evidence="2 3">
    <name type="scientific">Drosophila erecta</name>
    <name type="common">Fruit fly</name>
    <dbReference type="NCBI Taxonomy" id="7220"/>
    <lineage>
        <taxon>Eukaryota</taxon>
        <taxon>Metazoa</taxon>
        <taxon>Ecdysozoa</taxon>
        <taxon>Arthropoda</taxon>
        <taxon>Hexapoda</taxon>
        <taxon>Insecta</taxon>
        <taxon>Pterygota</taxon>
        <taxon>Neoptera</taxon>
        <taxon>Endopterygota</taxon>
        <taxon>Diptera</taxon>
        <taxon>Brachycera</taxon>
        <taxon>Muscomorpha</taxon>
        <taxon>Ephydroidea</taxon>
        <taxon>Drosophilidae</taxon>
        <taxon>Drosophila</taxon>
        <taxon>Sophophora</taxon>
    </lineage>
</organism>
<protein>
    <submittedName>
        <fullName evidence="2">Uncharacterized protein</fullName>
    </submittedName>
</protein>
<feature type="compositionally biased region" description="Polar residues" evidence="1">
    <location>
        <begin position="358"/>
        <end position="379"/>
    </location>
</feature>
<dbReference type="Proteomes" id="UP000008711">
    <property type="component" value="Unassembled WGS sequence"/>
</dbReference>
<gene>
    <name evidence="2" type="primary">Dere\GG17885</name>
    <name evidence="2" type="synonym">dere_GLEANR_2774</name>
    <name evidence="2" type="synonym">GG17885</name>
    <name evidence="2" type="ORF">Dere_GG17885</name>
</gene>
<reference evidence="2 3" key="1">
    <citation type="journal article" date="2007" name="Nature">
        <title>Evolution of genes and genomes on the Drosophila phylogeny.</title>
        <authorList>
            <consortium name="Drosophila 12 Genomes Consortium"/>
            <person name="Clark A.G."/>
            <person name="Eisen M.B."/>
            <person name="Smith D.R."/>
            <person name="Bergman C.M."/>
            <person name="Oliver B."/>
            <person name="Markow T.A."/>
            <person name="Kaufman T.C."/>
            <person name="Kellis M."/>
            <person name="Gelbart W."/>
            <person name="Iyer V.N."/>
            <person name="Pollard D.A."/>
            <person name="Sackton T.B."/>
            <person name="Larracuente A.M."/>
            <person name="Singh N.D."/>
            <person name="Abad J.P."/>
            <person name="Abt D.N."/>
            <person name="Adryan B."/>
            <person name="Aguade M."/>
            <person name="Akashi H."/>
            <person name="Anderson W.W."/>
            <person name="Aquadro C.F."/>
            <person name="Ardell D.H."/>
            <person name="Arguello R."/>
            <person name="Artieri C.G."/>
            <person name="Barbash D.A."/>
            <person name="Barker D."/>
            <person name="Barsanti P."/>
            <person name="Batterham P."/>
            <person name="Batzoglou S."/>
            <person name="Begun D."/>
            <person name="Bhutkar A."/>
            <person name="Blanco E."/>
            <person name="Bosak S.A."/>
            <person name="Bradley R.K."/>
            <person name="Brand A.D."/>
            <person name="Brent M.R."/>
            <person name="Brooks A.N."/>
            <person name="Brown R.H."/>
            <person name="Butlin R.K."/>
            <person name="Caggese C."/>
            <person name="Calvi B.R."/>
            <person name="Bernardo de Carvalho A."/>
            <person name="Caspi A."/>
            <person name="Castrezana S."/>
            <person name="Celniker S.E."/>
            <person name="Chang J.L."/>
            <person name="Chapple C."/>
            <person name="Chatterji S."/>
            <person name="Chinwalla A."/>
            <person name="Civetta A."/>
            <person name="Clifton S.W."/>
            <person name="Comeron J.M."/>
            <person name="Costello J.C."/>
            <person name="Coyne J.A."/>
            <person name="Daub J."/>
            <person name="David R.G."/>
            <person name="Delcher A.L."/>
            <person name="Delehaunty K."/>
            <person name="Do C.B."/>
            <person name="Ebling H."/>
            <person name="Edwards K."/>
            <person name="Eickbush T."/>
            <person name="Evans J.D."/>
            <person name="Filipski A."/>
            <person name="Findeiss S."/>
            <person name="Freyhult E."/>
            <person name="Fulton L."/>
            <person name="Fulton R."/>
            <person name="Garcia A.C."/>
            <person name="Gardiner A."/>
            <person name="Garfield D.A."/>
            <person name="Garvin B.E."/>
            <person name="Gibson G."/>
            <person name="Gilbert D."/>
            <person name="Gnerre S."/>
            <person name="Godfrey J."/>
            <person name="Good R."/>
            <person name="Gotea V."/>
            <person name="Gravely B."/>
            <person name="Greenberg A.J."/>
            <person name="Griffiths-Jones S."/>
            <person name="Gross S."/>
            <person name="Guigo R."/>
            <person name="Gustafson E.A."/>
            <person name="Haerty W."/>
            <person name="Hahn M.W."/>
            <person name="Halligan D.L."/>
            <person name="Halpern A.L."/>
            <person name="Halter G.M."/>
            <person name="Han M.V."/>
            <person name="Heger A."/>
            <person name="Hillier L."/>
            <person name="Hinrichs A.S."/>
            <person name="Holmes I."/>
            <person name="Hoskins R.A."/>
            <person name="Hubisz M.J."/>
            <person name="Hultmark D."/>
            <person name="Huntley M.A."/>
            <person name="Jaffe D.B."/>
            <person name="Jagadeeshan S."/>
            <person name="Jeck W.R."/>
            <person name="Johnson J."/>
            <person name="Jones C.D."/>
            <person name="Jordan W.C."/>
            <person name="Karpen G.H."/>
            <person name="Kataoka E."/>
            <person name="Keightley P.D."/>
            <person name="Kheradpour P."/>
            <person name="Kirkness E.F."/>
            <person name="Koerich L.B."/>
            <person name="Kristiansen K."/>
            <person name="Kudrna D."/>
            <person name="Kulathinal R.J."/>
            <person name="Kumar S."/>
            <person name="Kwok R."/>
            <person name="Lander E."/>
            <person name="Langley C.H."/>
            <person name="Lapoint R."/>
            <person name="Lazzaro B.P."/>
            <person name="Lee S.J."/>
            <person name="Levesque L."/>
            <person name="Li R."/>
            <person name="Lin C.F."/>
            <person name="Lin M.F."/>
            <person name="Lindblad-Toh K."/>
            <person name="Llopart A."/>
            <person name="Long M."/>
            <person name="Low L."/>
            <person name="Lozovsky E."/>
            <person name="Lu J."/>
            <person name="Luo M."/>
            <person name="Machado C.A."/>
            <person name="Makalowski W."/>
            <person name="Marzo M."/>
            <person name="Matsuda M."/>
            <person name="Matzkin L."/>
            <person name="McAllister B."/>
            <person name="McBride C.S."/>
            <person name="McKernan B."/>
            <person name="McKernan K."/>
            <person name="Mendez-Lago M."/>
            <person name="Minx P."/>
            <person name="Mollenhauer M.U."/>
            <person name="Montooth K."/>
            <person name="Mount S.M."/>
            <person name="Mu X."/>
            <person name="Myers E."/>
            <person name="Negre B."/>
            <person name="Newfeld S."/>
            <person name="Nielsen R."/>
            <person name="Noor M.A."/>
            <person name="O'Grady P."/>
            <person name="Pachter L."/>
            <person name="Papaceit M."/>
            <person name="Parisi M.J."/>
            <person name="Parisi M."/>
            <person name="Parts L."/>
            <person name="Pedersen J.S."/>
            <person name="Pesole G."/>
            <person name="Phillippy A.M."/>
            <person name="Ponting C.P."/>
            <person name="Pop M."/>
            <person name="Porcelli D."/>
            <person name="Powell J.R."/>
            <person name="Prohaska S."/>
            <person name="Pruitt K."/>
            <person name="Puig M."/>
            <person name="Quesneville H."/>
            <person name="Ram K.R."/>
            <person name="Rand D."/>
            <person name="Rasmussen M.D."/>
            <person name="Reed L.K."/>
            <person name="Reenan R."/>
            <person name="Reily A."/>
            <person name="Remington K.A."/>
            <person name="Rieger T.T."/>
            <person name="Ritchie M.G."/>
            <person name="Robin C."/>
            <person name="Rogers Y.H."/>
            <person name="Rohde C."/>
            <person name="Rozas J."/>
            <person name="Rubenfield M.J."/>
            <person name="Ruiz A."/>
            <person name="Russo S."/>
            <person name="Salzberg S.L."/>
            <person name="Sanchez-Gracia A."/>
            <person name="Saranga D.J."/>
            <person name="Sato H."/>
            <person name="Schaeffer S.W."/>
            <person name="Schatz M.C."/>
            <person name="Schlenke T."/>
            <person name="Schwartz R."/>
            <person name="Segarra C."/>
            <person name="Singh R.S."/>
            <person name="Sirot L."/>
            <person name="Sirota M."/>
            <person name="Sisneros N.B."/>
            <person name="Smith C.D."/>
            <person name="Smith T.F."/>
            <person name="Spieth J."/>
            <person name="Stage D.E."/>
            <person name="Stark A."/>
            <person name="Stephan W."/>
            <person name="Strausberg R.L."/>
            <person name="Strempel S."/>
            <person name="Sturgill D."/>
            <person name="Sutton G."/>
            <person name="Sutton G.G."/>
            <person name="Tao W."/>
            <person name="Teichmann S."/>
            <person name="Tobari Y.N."/>
            <person name="Tomimura Y."/>
            <person name="Tsolas J.M."/>
            <person name="Valente V.L."/>
            <person name="Venter E."/>
            <person name="Venter J.C."/>
            <person name="Vicario S."/>
            <person name="Vieira F.G."/>
            <person name="Vilella A.J."/>
            <person name="Villasante A."/>
            <person name="Walenz B."/>
            <person name="Wang J."/>
            <person name="Wasserman M."/>
            <person name="Watts T."/>
            <person name="Wilson D."/>
            <person name="Wilson R.K."/>
            <person name="Wing R.A."/>
            <person name="Wolfner M.F."/>
            <person name="Wong A."/>
            <person name="Wong G.K."/>
            <person name="Wu C.I."/>
            <person name="Wu G."/>
            <person name="Yamamoto D."/>
            <person name="Yang H.P."/>
            <person name="Yang S.P."/>
            <person name="Yorke J.A."/>
            <person name="Yoshida K."/>
            <person name="Zdobnov E."/>
            <person name="Zhang P."/>
            <person name="Zhang Y."/>
            <person name="Zimin A.V."/>
            <person name="Baldwin J."/>
            <person name="Abdouelleil A."/>
            <person name="Abdulkadir J."/>
            <person name="Abebe A."/>
            <person name="Abera B."/>
            <person name="Abreu J."/>
            <person name="Acer S.C."/>
            <person name="Aftuck L."/>
            <person name="Alexander A."/>
            <person name="An P."/>
            <person name="Anderson E."/>
            <person name="Anderson S."/>
            <person name="Arachi H."/>
            <person name="Azer M."/>
            <person name="Bachantsang P."/>
            <person name="Barry A."/>
            <person name="Bayul T."/>
            <person name="Berlin A."/>
            <person name="Bessette D."/>
            <person name="Bloom T."/>
            <person name="Blye J."/>
            <person name="Boguslavskiy L."/>
            <person name="Bonnet C."/>
            <person name="Boukhgalter B."/>
            <person name="Bourzgui I."/>
            <person name="Brown A."/>
            <person name="Cahill P."/>
            <person name="Channer S."/>
            <person name="Cheshatsang Y."/>
            <person name="Chuda L."/>
            <person name="Citroen M."/>
            <person name="Collymore A."/>
            <person name="Cooke P."/>
            <person name="Costello M."/>
            <person name="D'Aco K."/>
            <person name="Daza R."/>
            <person name="De Haan G."/>
            <person name="DeGray S."/>
            <person name="DeMaso C."/>
            <person name="Dhargay N."/>
            <person name="Dooley K."/>
            <person name="Dooley E."/>
            <person name="Doricent M."/>
            <person name="Dorje P."/>
            <person name="Dorjee K."/>
            <person name="Dupes A."/>
            <person name="Elong R."/>
            <person name="Falk J."/>
            <person name="Farina A."/>
            <person name="Faro S."/>
            <person name="Ferguson D."/>
            <person name="Fisher S."/>
            <person name="Foley C.D."/>
            <person name="Franke A."/>
            <person name="Friedrich D."/>
            <person name="Gadbois L."/>
            <person name="Gearin G."/>
            <person name="Gearin C.R."/>
            <person name="Giannoukos G."/>
            <person name="Goode T."/>
            <person name="Graham J."/>
            <person name="Grandbois E."/>
            <person name="Grewal S."/>
            <person name="Gyaltsen K."/>
            <person name="Hafez N."/>
            <person name="Hagos B."/>
            <person name="Hall J."/>
            <person name="Henson C."/>
            <person name="Hollinger A."/>
            <person name="Honan T."/>
            <person name="Huard M.D."/>
            <person name="Hughes L."/>
            <person name="Hurhula B."/>
            <person name="Husby M.E."/>
            <person name="Kamat A."/>
            <person name="Kanga B."/>
            <person name="Kashin S."/>
            <person name="Khazanovich D."/>
            <person name="Kisner P."/>
            <person name="Lance K."/>
            <person name="Lara M."/>
            <person name="Lee W."/>
            <person name="Lennon N."/>
            <person name="Letendre F."/>
            <person name="LeVine R."/>
            <person name="Lipovsky A."/>
            <person name="Liu X."/>
            <person name="Liu J."/>
            <person name="Liu S."/>
            <person name="Lokyitsang T."/>
            <person name="Lokyitsang Y."/>
            <person name="Lubonja R."/>
            <person name="Lui A."/>
            <person name="MacDonald P."/>
            <person name="Magnisalis V."/>
            <person name="Maru K."/>
            <person name="Matthews C."/>
            <person name="McCusker W."/>
            <person name="McDonough S."/>
            <person name="Mehta T."/>
            <person name="Meldrim J."/>
            <person name="Meneus L."/>
            <person name="Mihai O."/>
            <person name="Mihalev A."/>
            <person name="Mihova T."/>
            <person name="Mittelman R."/>
            <person name="Mlenga V."/>
            <person name="Montmayeur A."/>
            <person name="Mulrain L."/>
            <person name="Navidi A."/>
            <person name="Naylor J."/>
            <person name="Negash T."/>
            <person name="Nguyen T."/>
            <person name="Nguyen N."/>
            <person name="Nicol R."/>
            <person name="Norbu C."/>
            <person name="Norbu N."/>
            <person name="Novod N."/>
            <person name="O'Neill B."/>
            <person name="Osman S."/>
            <person name="Markiewicz E."/>
            <person name="Oyono O.L."/>
            <person name="Patti C."/>
            <person name="Phunkhang P."/>
            <person name="Pierre F."/>
            <person name="Priest M."/>
            <person name="Raghuraman S."/>
            <person name="Rege F."/>
            <person name="Reyes R."/>
            <person name="Rise C."/>
            <person name="Rogov P."/>
            <person name="Ross K."/>
            <person name="Ryan E."/>
            <person name="Settipalli S."/>
            <person name="Shea T."/>
            <person name="Sherpa N."/>
            <person name="Shi L."/>
            <person name="Shih D."/>
            <person name="Sparrow T."/>
            <person name="Spaulding J."/>
            <person name="Stalker J."/>
            <person name="Stange-Thomann N."/>
            <person name="Stavropoulos S."/>
            <person name="Stone C."/>
            <person name="Strader C."/>
            <person name="Tesfaye S."/>
            <person name="Thomson T."/>
            <person name="Thoulutsang Y."/>
            <person name="Thoulutsang D."/>
            <person name="Topham K."/>
            <person name="Topping I."/>
            <person name="Tsamla T."/>
            <person name="Vassiliev H."/>
            <person name="Vo A."/>
            <person name="Wangchuk T."/>
            <person name="Wangdi T."/>
            <person name="Weiand M."/>
            <person name="Wilkinson J."/>
            <person name="Wilson A."/>
            <person name="Yadav S."/>
            <person name="Young G."/>
            <person name="Yu Q."/>
            <person name="Zembek L."/>
            <person name="Zhong D."/>
            <person name="Zimmer A."/>
            <person name="Zwirko Z."/>
            <person name="Jaffe D.B."/>
            <person name="Alvarez P."/>
            <person name="Brockman W."/>
            <person name="Butler J."/>
            <person name="Chin C."/>
            <person name="Gnerre S."/>
            <person name="Grabherr M."/>
            <person name="Kleber M."/>
            <person name="Mauceli E."/>
            <person name="MacCallum I."/>
        </authorList>
    </citation>
    <scope>NUCLEOTIDE SEQUENCE [LARGE SCALE GENOMIC DNA]</scope>
    <source>
        <strain evidence="2 3">TSC#14021-0224.01</strain>
    </source>
</reference>
<feature type="compositionally biased region" description="Polar residues" evidence="1">
    <location>
        <begin position="47"/>
        <end position="66"/>
    </location>
</feature>
<feature type="compositionally biased region" description="Basic residues" evidence="1">
    <location>
        <begin position="1"/>
        <end position="12"/>
    </location>
</feature>
<feature type="compositionally biased region" description="Low complexity" evidence="1">
    <location>
        <begin position="693"/>
        <end position="721"/>
    </location>
</feature>
<dbReference type="HOGENOM" id="CLU_350660_0_0_1"/>
<proteinExistence type="predicted"/>
<feature type="compositionally biased region" description="Polar residues" evidence="1">
    <location>
        <begin position="148"/>
        <end position="164"/>
    </location>
</feature>
<dbReference type="AlphaFoldDB" id="B3NTK4"/>
<feature type="region of interest" description="Disordered" evidence="1">
    <location>
        <begin position="1"/>
        <end position="68"/>
    </location>
</feature>
<feature type="compositionally biased region" description="Basic and acidic residues" evidence="1">
    <location>
        <begin position="774"/>
        <end position="784"/>
    </location>
</feature>
<feature type="region of interest" description="Disordered" evidence="1">
    <location>
        <begin position="147"/>
        <end position="192"/>
    </location>
</feature>
<dbReference type="EMBL" id="CH954180">
    <property type="protein sequence ID" value="EDV47008.2"/>
    <property type="molecule type" value="Genomic_DNA"/>
</dbReference>
<evidence type="ECO:0000256" key="1">
    <source>
        <dbReference type="SAM" id="MobiDB-lite"/>
    </source>
</evidence>
<sequence>MKFVSKRQKKRQGSYDQPNPGPLILWQSKEHAQQTKAPRNLKKAKSGQRNPARNIATTKHNPNNSKLFFPTGTDYRFANLQRSGSYNSSFESGNTLTGHVGSRGSGIGSGNSYYFKDLERSYTPISMYHYQNAHNITLGSFIDEQLFKQDNPNSGKSQKTNEQSPPMEPVEPMEPMKPTDETDPFSDSPPSEYPAYTVTITPPLTMPIDLEDGYLDFPEYYEMPRDVVKPRTENVRALMQFRGWAYANKRRNPLGLKFLKNDYHSDDEDTFANQTLKPIGYEMLMGIKRRTYMERIYRYKVEQIVFMVEATKYVWENYRYDRKLPPNKTIWSVERHQLKKPFSNRRNFMQRKPRYMRTNTLFKQDNPNSGKSQKTNEQTPPMKPVEPMKPTDETDPFSDSPPSEYPAYTVTITPPLTMPIDLEDGYLDFPEYYEMPRDVVKPRTENVRALMQFRGWAYANKRRNPLGLKFLKNDYHSDDEDTFANQTLKPIGYEMLMGIKRRTYMERIYRYQVEQIVFMVEATKYVWENYRYDRKLPPNKTIWSVDRHQLKKPFSNRRNFMHRKPRYMRTNTFPQQNSTSSMPSNMVNMSVPGCWLPNGYPMQLGCWHPVSQPLSASEIEYLYENWWDIFNYVNSFAKMDLFLANLSPNEIYAAQMYAIHGEAFFEMDIGRYFQEESKGCPALLDKLQQPYQQPVQPYQQPHQSYQPHQPQQPYYSSPVQQWAGKLPWSHPRRPEQQDNQTMRYSRAAEKGPHPGGFSGQEEAGGGKASPGEKGTSKDSHNFLS</sequence>